<reference evidence="3" key="1">
    <citation type="submission" date="2020-05" db="EMBL/GenBank/DDBJ databases">
        <authorList>
            <person name="Chiriac C."/>
            <person name="Salcher M."/>
            <person name="Ghai R."/>
            <person name="Kavagutti S V."/>
        </authorList>
    </citation>
    <scope>NUCLEOTIDE SEQUENCE</scope>
</reference>
<evidence type="ECO:0000256" key="1">
    <source>
        <dbReference type="ARBA" id="ARBA00022598"/>
    </source>
</evidence>
<dbReference type="PANTHER" id="PTHR12835">
    <property type="entry name" value="BIOTIN PROTEIN LIGASE"/>
    <property type="match status" value="1"/>
</dbReference>
<name>A0A6J7EM28_9ZZZZ</name>
<organism evidence="3">
    <name type="scientific">freshwater metagenome</name>
    <dbReference type="NCBI Taxonomy" id="449393"/>
    <lineage>
        <taxon>unclassified sequences</taxon>
        <taxon>metagenomes</taxon>
        <taxon>ecological metagenomes</taxon>
    </lineage>
</organism>
<feature type="domain" description="BPL/LPL catalytic" evidence="2">
    <location>
        <begin position="14"/>
        <end position="195"/>
    </location>
</feature>
<protein>
    <submittedName>
        <fullName evidence="3">Unannotated protein</fullName>
    </submittedName>
</protein>
<dbReference type="InterPro" id="IPR004143">
    <property type="entry name" value="BPL_LPL_catalytic"/>
</dbReference>
<sequence length="255" mass="27705">MGIDAPRAPLDKSLLTKEISRYWRVSVVEVTGSTQDDLFQLASTGTAIPKTILASEFQSSGRGRLDRTFTAVPMSALTFSIYIEPKADKQEWPFLTLLAGLSVHEALQLLDPQTEINIKWPNDLLIGGKKFVGMIAQATSKGVVLGIGINVGMSEDELPVDNATSLAIEGFTELDRNVILATIINHFEINLEMWENDKSFLAEYRFASATIGSDVEVTLPDGKVLNSRAVDISNTGALILASGEEVTVGDVVHLR</sequence>
<evidence type="ECO:0000313" key="3">
    <source>
        <dbReference type="EMBL" id="CAB4880593.1"/>
    </source>
</evidence>
<dbReference type="CDD" id="cd16442">
    <property type="entry name" value="BPL"/>
    <property type="match status" value="1"/>
</dbReference>
<dbReference type="GO" id="GO:0004077">
    <property type="term" value="F:biotin--[biotin carboxyl-carrier protein] ligase activity"/>
    <property type="evidence" value="ECO:0007669"/>
    <property type="project" value="InterPro"/>
</dbReference>
<accession>A0A6J7EM28</accession>
<gene>
    <name evidence="3" type="ORF">UFOPK3482_00034</name>
</gene>
<dbReference type="Pfam" id="PF03099">
    <property type="entry name" value="BPL_LplA_LipB"/>
    <property type="match status" value="1"/>
</dbReference>
<dbReference type="AlphaFoldDB" id="A0A6J7EM28"/>
<dbReference type="Pfam" id="PF02237">
    <property type="entry name" value="BPL_C"/>
    <property type="match status" value="1"/>
</dbReference>
<dbReference type="GO" id="GO:0005737">
    <property type="term" value="C:cytoplasm"/>
    <property type="evidence" value="ECO:0007669"/>
    <property type="project" value="TreeGrafter"/>
</dbReference>
<dbReference type="NCBIfam" id="TIGR00121">
    <property type="entry name" value="birA_ligase"/>
    <property type="match status" value="1"/>
</dbReference>
<dbReference type="PANTHER" id="PTHR12835:SF5">
    <property type="entry name" value="BIOTIN--PROTEIN LIGASE"/>
    <property type="match status" value="1"/>
</dbReference>
<dbReference type="InterPro" id="IPR004408">
    <property type="entry name" value="Biotin_CoA_COase_ligase"/>
</dbReference>
<dbReference type="SUPFAM" id="SSF55681">
    <property type="entry name" value="Class II aaRS and biotin synthetases"/>
    <property type="match status" value="1"/>
</dbReference>
<keyword evidence="1" id="KW-0436">Ligase</keyword>
<dbReference type="InterPro" id="IPR003142">
    <property type="entry name" value="BPL_C"/>
</dbReference>
<dbReference type="Gene3D" id="2.30.30.100">
    <property type="match status" value="1"/>
</dbReference>
<dbReference type="EMBL" id="CAFBLZ010000002">
    <property type="protein sequence ID" value="CAB4880593.1"/>
    <property type="molecule type" value="Genomic_DNA"/>
</dbReference>
<dbReference type="Gene3D" id="3.30.930.10">
    <property type="entry name" value="Bira Bifunctional Protein, Domain 2"/>
    <property type="match status" value="1"/>
</dbReference>
<evidence type="ECO:0000259" key="2">
    <source>
        <dbReference type="PROSITE" id="PS51733"/>
    </source>
</evidence>
<dbReference type="InterPro" id="IPR045864">
    <property type="entry name" value="aa-tRNA-synth_II/BPL/LPL"/>
</dbReference>
<proteinExistence type="predicted"/>
<dbReference type="PROSITE" id="PS51733">
    <property type="entry name" value="BPL_LPL_CATALYTIC"/>
    <property type="match status" value="1"/>
</dbReference>